<evidence type="ECO:0000313" key="8">
    <source>
        <dbReference type="EMBL" id="SES36230.1"/>
    </source>
</evidence>
<keyword evidence="3 6" id="KW-0812">Transmembrane</keyword>
<feature type="transmembrane region" description="Helical" evidence="6">
    <location>
        <begin position="137"/>
        <end position="155"/>
    </location>
</feature>
<dbReference type="EMBL" id="FOGJ01000033">
    <property type="protein sequence ID" value="SES36230.1"/>
    <property type="molecule type" value="Genomic_DNA"/>
</dbReference>
<evidence type="ECO:0000313" key="9">
    <source>
        <dbReference type="Proteomes" id="UP000182584"/>
    </source>
</evidence>
<feature type="transmembrane region" description="Helical" evidence="6">
    <location>
        <begin position="59"/>
        <end position="82"/>
    </location>
</feature>
<evidence type="ECO:0000259" key="7">
    <source>
        <dbReference type="Pfam" id="PF01061"/>
    </source>
</evidence>
<dbReference type="InterPro" id="IPR050352">
    <property type="entry name" value="ABCG_transporters"/>
</dbReference>
<dbReference type="GO" id="GO:0016020">
    <property type="term" value="C:membrane"/>
    <property type="evidence" value="ECO:0007669"/>
    <property type="project" value="UniProtKB-SubCell"/>
</dbReference>
<evidence type="ECO:0000256" key="6">
    <source>
        <dbReference type="SAM" id="Phobius"/>
    </source>
</evidence>
<feature type="transmembrane region" description="Helical" evidence="6">
    <location>
        <begin position="167"/>
        <end position="188"/>
    </location>
</feature>
<accession>A0A1H9WQN4</accession>
<name>A0A1H9WQN4_BUTFI</name>
<feature type="domain" description="ABC-2 type transporter transmembrane" evidence="7">
    <location>
        <begin position="29"/>
        <end position="196"/>
    </location>
</feature>
<dbReference type="InterPro" id="IPR013525">
    <property type="entry name" value="ABC2_TM"/>
</dbReference>
<dbReference type="PANTHER" id="PTHR48041">
    <property type="entry name" value="ABC TRANSPORTER G FAMILY MEMBER 28"/>
    <property type="match status" value="1"/>
</dbReference>
<organism evidence="8 9">
    <name type="scientific">Butyrivibrio fibrisolvens</name>
    <dbReference type="NCBI Taxonomy" id="831"/>
    <lineage>
        <taxon>Bacteria</taxon>
        <taxon>Bacillati</taxon>
        <taxon>Bacillota</taxon>
        <taxon>Clostridia</taxon>
        <taxon>Lachnospirales</taxon>
        <taxon>Lachnospiraceae</taxon>
        <taxon>Butyrivibrio</taxon>
    </lineage>
</organism>
<sequence>MKKSIRHSGHVYQTFIYLGKLFRMFIFQNDWKVLPMSAIIAGLVAFVVGANLFKTQEGTLTGTFALSCICIWNGFFNSIQVICRERPIVKREHRSGLHITSYIAAHMIYQAFLCIGQTVITIWICIMAGVVFPTDAMITHMAIVDIAITLFLITYSSDMMALMVSAIVHSTTTAMTVMPFLLIFQLVFSGGFFSLSGNAVKITNITVSKWGLTSLCIQGNYNDLPMVSLWNSMLKMKNVEVEGQKPVYEGLKYIEDTGNRDTLLKESGKQNQNPAYDHDPDNLKRCWEFLILFAIIYVAIATICLESIDKDKR</sequence>
<dbReference type="PANTHER" id="PTHR48041:SF139">
    <property type="entry name" value="PROTEIN SCARLET"/>
    <property type="match status" value="1"/>
</dbReference>
<dbReference type="RefSeq" id="WP_074758503.1">
    <property type="nucleotide sequence ID" value="NZ_FOGJ01000033.1"/>
</dbReference>
<protein>
    <submittedName>
        <fullName evidence="8">ABC-2 type transporter</fullName>
    </submittedName>
</protein>
<evidence type="ECO:0000256" key="1">
    <source>
        <dbReference type="ARBA" id="ARBA00004141"/>
    </source>
</evidence>
<dbReference type="GO" id="GO:0140359">
    <property type="term" value="F:ABC-type transporter activity"/>
    <property type="evidence" value="ECO:0007669"/>
    <property type="project" value="InterPro"/>
</dbReference>
<feature type="transmembrane region" description="Helical" evidence="6">
    <location>
        <begin position="103"/>
        <end position="131"/>
    </location>
</feature>
<gene>
    <name evidence="8" type="ORF">SAMN04487884_1338</name>
</gene>
<dbReference type="OrthoDB" id="3227969at2"/>
<proteinExistence type="predicted"/>
<evidence type="ECO:0000256" key="4">
    <source>
        <dbReference type="ARBA" id="ARBA00022989"/>
    </source>
</evidence>
<keyword evidence="4 6" id="KW-1133">Transmembrane helix</keyword>
<comment type="subcellular location">
    <subcellularLocation>
        <location evidence="1">Membrane</location>
        <topology evidence="1">Multi-pass membrane protein</topology>
    </subcellularLocation>
</comment>
<keyword evidence="5 6" id="KW-0472">Membrane</keyword>
<feature type="transmembrane region" description="Helical" evidence="6">
    <location>
        <begin position="33"/>
        <end position="53"/>
    </location>
</feature>
<dbReference type="Proteomes" id="UP000182584">
    <property type="component" value="Unassembled WGS sequence"/>
</dbReference>
<keyword evidence="2" id="KW-0813">Transport</keyword>
<evidence type="ECO:0000256" key="5">
    <source>
        <dbReference type="ARBA" id="ARBA00023136"/>
    </source>
</evidence>
<feature type="transmembrane region" description="Helical" evidence="6">
    <location>
        <begin position="289"/>
        <end position="308"/>
    </location>
</feature>
<evidence type="ECO:0000256" key="3">
    <source>
        <dbReference type="ARBA" id="ARBA00022692"/>
    </source>
</evidence>
<dbReference type="Pfam" id="PF01061">
    <property type="entry name" value="ABC2_membrane"/>
    <property type="match status" value="1"/>
</dbReference>
<evidence type="ECO:0000256" key="2">
    <source>
        <dbReference type="ARBA" id="ARBA00022448"/>
    </source>
</evidence>
<dbReference type="AlphaFoldDB" id="A0A1H9WQN4"/>
<reference evidence="8 9" key="1">
    <citation type="submission" date="2016-10" db="EMBL/GenBank/DDBJ databases">
        <authorList>
            <person name="de Groot N.N."/>
        </authorList>
    </citation>
    <scope>NUCLEOTIDE SEQUENCE [LARGE SCALE GENOMIC DNA]</scope>
    <source>
        <strain evidence="8 9">AR40</strain>
    </source>
</reference>